<name>A0A8H7DXX1_PLEOS</name>
<dbReference type="GeneID" id="59373157"/>
<evidence type="ECO:0000313" key="3">
    <source>
        <dbReference type="EMBL" id="KAF7436506.1"/>
    </source>
</evidence>
<protein>
    <recommendedName>
        <fullName evidence="2">N-acetyltransferase domain-containing protein</fullName>
    </recommendedName>
</protein>
<comment type="caution">
    <text evidence="3">The sequence shown here is derived from an EMBL/GenBank/DDBJ whole genome shotgun (WGS) entry which is preliminary data.</text>
</comment>
<dbReference type="SUPFAM" id="SSF55729">
    <property type="entry name" value="Acyl-CoA N-acyltransferases (Nat)"/>
    <property type="match status" value="1"/>
</dbReference>
<dbReference type="RefSeq" id="XP_036634405.1">
    <property type="nucleotide sequence ID" value="XM_036772932.1"/>
</dbReference>
<gene>
    <name evidence="3" type="ORF">PC9H_003339</name>
</gene>
<dbReference type="InterPro" id="IPR000182">
    <property type="entry name" value="GNAT_dom"/>
</dbReference>
<keyword evidence="1" id="KW-0732">Signal</keyword>
<feature type="signal peptide" evidence="1">
    <location>
        <begin position="1"/>
        <end position="24"/>
    </location>
</feature>
<keyword evidence="4" id="KW-1185">Reference proteome</keyword>
<evidence type="ECO:0000256" key="1">
    <source>
        <dbReference type="SAM" id="SignalP"/>
    </source>
</evidence>
<dbReference type="Pfam" id="PF13673">
    <property type="entry name" value="Acetyltransf_10"/>
    <property type="match status" value="1"/>
</dbReference>
<proteinExistence type="predicted"/>
<dbReference type="OrthoDB" id="5372118at2759"/>
<evidence type="ECO:0000313" key="4">
    <source>
        <dbReference type="Proteomes" id="UP000623687"/>
    </source>
</evidence>
<dbReference type="PROSITE" id="PS51186">
    <property type="entry name" value="GNAT"/>
    <property type="match status" value="1"/>
</dbReference>
<sequence length="373" mass="42400">MAMSSSLHLRFFLCLTGITNPVKTSQLEGPFYKAVGHCSDIVVDPPYLSARSIPPAILDLLQSQPRRANIILFSALRILQEEETEGRPSEKGQFWLVCRSAEQVDFVLSCTNGPLGTYPICIYTPHPADQMTESFCRPRLNKLVNALHKHVDQKRVFSVFAFETVSRIFAEFWKNLTGLDYVDYYAAKQAFCTKATFIKAPLMAEPERDNVRLAVEKDIEGVAELCFRFAQDSDPFFLTREGAMKEANYLVKHRRVWVHIAKRPGASDEIASICAVTRESDTVSSITKVYTSPNWRKMGCARRLVSFVCETLLKTKESVVLYVGHSNEAQSVYARTGFMGLDDLRHSFRDREDGMDKWLEIGFDKDKVDLGHW</sequence>
<dbReference type="EMBL" id="JACETU010000002">
    <property type="protein sequence ID" value="KAF7436506.1"/>
    <property type="molecule type" value="Genomic_DNA"/>
</dbReference>
<organism evidence="3 4">
    <name type="scientific">Pleurotus ostreatus</name>
    <name type="common">Oyster mushroom</name>
    <name type="synonym">White-rot fungus</name>
    <dbReference type="NCBI Taxonomy" id="5322"/>
    <lineage>
        <taxon>Eukaryota</taxon>
        <taxon>Fungi</taxon>
        <taxon>Dikarya</taxon>
        <taxon>Basidiomycota</taxon>
        <taxon>Agaricomycotina</taxon>
        <taxon>Agaricomycetes</taxon>
        <taxon>Agaricomycetidae</taxon>
        <taxon>Agaricales</taxon>
        <taxon>Pleurotineae</taxon>
        <taxon>Pleurotaceae</taxon>
        <taxon>Pleurotus</taxon>
    </lineage>
</organism>
<dbReference type="InterPro" id="IPR016181">
    <property type="entry name" value="Acyl_CoA_acyltransferase"/>
</dbReference>
<dbReference type="Proteomes" id="UP000623687">
    <property type="component" value="Unassembled WGS sequence"/>
</dbReference>
<reference evidence="3" key="1">
    <citation type="submission" date="2019-07" db="EMBL/GenBank/DDBJ databases">
        <authorList>
            <person name="Palmer J.M."/>
        </authorList>
    </citation>
    <scope>NUCLEOTIDE SEQUENCE</scope>
    <source>
        <strain evidence="3">PC9</strain>
    </source>
</reference>
<dbReference type="GO" id="GO:0016747">
    <property type="term" value="F:acyltransferase activity, transferring groups other than amino-acyl groups"/>
    <property type="evidence" value="ECO:0007669"/>
    <property type="project" value="InterPro"/>
</dbReference>
<feature type="chain" id="PRO_5034889680" description="N-acetyltransferase domain-containing protein" evidence="1">
    <location>
        <begin position="25"/>
        <end position="373"/>
    </location>
</feature>
<dbReference type="VEuPathDB" id="FungiDB:PC9H_003339"/>
<dbReference type="Gene3D" id="3.40.630.30">
    <property type="match status" value="1"/>
</dbReference>
<accession>A0A8H7DXX1</accession>
<feature type="domain" description="N-acetyltransferase" evidence="2">
    <location>
        <begin position="209"/>
        <end position="360"/>
    </location>
</feature>
<dbReference type="AlphaFoldDB" id="A0A8H7DXX1"/>
<evidence type="ECO:0000259" key="2">
    <source>
        <dbReference type="PROSITE" id="PS51186"/>
    </source>
</evidence>